<evidence type="ECO:0000313" key="2">
    <source>
        <dbReference type="EMBL" id="GJT57433.1"/>
    </source>
</evidence>
<accession>A0ABQ5F290</accession>
<feature type="domain" description="At1g61320/AtMIF1 LRR" evidence="1">
    <location>
        <begin position="253"/>
        <end position="338"/>
    </location>
</feature>
<feature type="non-terminal residue" evidence="2">
    <location>
        <position position="1"/>
    </location>
</feature>
<dbReference type="EMBL" id="BQNB010016930">
    <property type="protein sequence ID" value="GJT57433.1"/>
    <property type="molecule type" value="Genomic_DNA"/>
</dbReference>
<reference evidence="2" key="1">
    <citation type="journal article" date="2022" name="Int. J. Mol. Sci.">
        <title>Draft Genome of Tanacetum Coccineum: Genomic Comparison of Closely Related Tanacetum-Family Plants.</title>
        <authorList>
            <person name="Yamashiro T."/>
            <person name="Shiraishi A."/>
            <person name="Nakayama K."/>
            <person name="Satake H."/>
        </authorList>
    </citation>
    <scope>NUCLEOTIDE SEQUENCE</scope>
</reference>
<comment type="caution">
    <text evidence="2">The sequence shown here is derived from an EMBL/GenBank/DDBJ whole genome shotgun (WGS) entry which is preliminary data.</text>
</comment>
<dbReference type="InterPro" id="IPR053772">
    <property type="entry name" value="At1g61320/At1g61330-like"/>
</dbReference>
<evidence type="ECO:0000313" key="3">
    <source>
        <dbReference type="Proteomes" id="UP001151760"/>
    </source>
</evidence>
<dbReference type="InterPro" id="IPR055357">
    <property type="entry name" value="LRR_At1g61320_AtMIF1"/>
</dbReference>
<reference evidence="2" key="2">
    <citation type="submission" date="2022-01" db="EMBL/GenBank/DDBJ databases">
        <authorList>
            <person name="Yamashiro T."/>
            <person name="Shiraishi A."/>
            <person name="Satake H."/>
            <person name="Nakayama K."/>
        </authorList>
    </citation>
    <scope>NUCLEOTIDE SEQUENCE</scope>
</reference>
<dbReference type="SUPFAM" id="SSF52058">
    <property type="entry name" value="L domain-like"/>
    <property type="match status" value="1"/>
</dbReference>
<dbReference type="Gene3D" id="3.80.10.10">
    <property type="entry name" value="Ribonuclease Inhibitor"/>
    <property type="match status" value="1"/>
</dbReference>
<proteinExistence type="predicted"/>
<name>A0ABQ5F290_9ASTR</name>
<dbReference type="Proteomes" id="UP001151760">
    <property type="component" value="Unassembled WGS sequence"/>
</dbReference>
<dbReference type="Pfam" id="PF23622">
    <property type="entry name" value="LRR_At1g61320_AtMIF1"/>
    <property type="match status" value="1"/>
</dbReference>
<keyword evidence="3" id="KW-1185">Reference proteome</keyword>
<evidence type="ECO:0000259" key="1">
    <source>
        <dbReference type="Pfam" id="PF23622"/>
    </source>
</evidence>
<dbReference type="InterPro" id="IPR032675">
    <property type="entry name" value="LRR_dom_sf"/>
</dbReference>
<dbReference type="PANTHER" id="PTHR34145">
    <property type="entry name" value="OS02G0105600 PROTEIN"/>
    <property type="match status" value="1"/>
</dbReference>
<gene>
    <name evidence="2" type="ORF">Tco_0992487</name>
</gene>
<protein>
    <submittedName>
        <fullName evidence="2">F-box protein-like protein</fullName>
    </submittedName>
</protein>
<sequence>IISGWESNKPWISKEKIDKGRHKSLVSQTILQTFIAQDHIGVNRLWLRDNPWRVQYRSIMKRKSVYVKLAETPKIEDIRGVKSDKEVVDLIDVDIEDGNIKSSVSWVYGQMSSRRLYRSKDDFRNKRLELAAELLERELKVHLRQAQKRMVKAIRNEEEVLVLEELIHRIQSLLPVKEATRSCKLSKWWLRAWSTIPTVRLSSPDNKYLTDEQETYYKNLIHRTLQSQNLDTISVTAGTNDLVYPLRLSISSSTHIIRCVSLRVLDLQCVDISEDVLNNLLSTCTLLEKINLWCCEGLKKNVKLTNLVRLRDLEISSLEEDDLWDITNVPTLASFYYRSLFGSWTKPIPFQMESLAAASVTQLRLDGLALDNSFFDIVKAKFPLLQSLTLGIGHWGLPQLVITNDSLKWLTRDVYEPGPLNVQVYAPALLSFTYIGLHMIPGLSFPSIAPEHINLTFTRREPMEHSFFLKMREALNLSSKFDINIIHYSDNEQQEDLLVPVGIL</sequence>
<organism evidence="2 3">
    <name type="scientific">Tanacetum coccineum</name>
    <dbReference type="NCBI Taxonomy" id="301880"/>
    <lineage>
        <taxon>Eukaryota</taxon>
        <taxon>Viridiplantae</taxon>
        <taxon>Streptophyta</taxon>
        <taxon>Embryophyta</taxon>
        <taxon>Tracheophyta</taxon>
        <taxon>Spermatophyta</taxon>
        <taxon>Magnoliopsida</taxon>
        <taxon>eudicotyledons</taxon>
        <taxon>Gunneridae</taxon>
        <taxon>Pentapetalae</taxon>
        <taxon>asterids</taxon>
        <taxon>campanulids</taxon>
        <taxon>Asterales</taxon>
        <taxon>Asteraceae</taxon>
        <taxon>Asteroideae</taxon>
        <taxon>Anthemideae</taxon>
        <taxon>Anthemidinae</taxon>
        <taxon>Tanacetum</taxon>
    </lineage>
</organism>